<evidence type="ECO:0000259" key="7">
    <source>
        <dbReference type="Pfam" id="PF22740"/>
    </source>
</evidence>
<gene>
    <name evidence="8" type="ORF">BHE75_02791</name>
</gene>
<keyword evidence="1 4" id="KW-0547">Nucleotide-binding</keyword>
<dbReference type="RefSeq" id="WP_070934225.1">
    <property type="nucleotide sequence ID" value="NZ_MIPT01000001.1"/>
</dbReference>
<protein>
    <submittedName>
        <fullName evidence="8">GlmZ(SRNA)-inactivating NTPase</fullName>
    </submittedName>
</protein>
<evidence type="ECO:0000259" key="6">
    <source>
        <dbReference type="Pfam" id="PF03668"/>
    </source>
</evidence>
<dbReference type="InterPro" id="IPR053931">
    <property type="entry name" value="RapZ_C"/>
</dbReference>
<dbReference type="GO" id="GO:0005525">
    <property type="term" value="F:GTP binding"/>
    <property type="evidence" value="ECO:0007669"/>
    <property type="project" value="UniProtKB-UniRule"/>
</dbReference>
<dbReference type="Proteomes" id="UP000179467">
    <property type="component" value="Unassembled WGS sequence"/>
</dbReference>
<dbReference type="EMBL" id="MIPT01000001">
    <property type="protein sequence ID" value="OHT20789.1"/>
    <property type="molecule type" value="Genomic_DNA"/>
</dbReference>
<dbReference type="PIRSF" id="PIRSF005052">
    <property type="entry name" value="P-loopkin"/>
    <property type="match status" value="1"/>
</dbReference>
<proteinExistence type="inferred from homology"/>
<feature type="region of interest" description="Disordered" evidence="5">
    <location>
        <begin position="294"/>
        <end position="315"/>
    </location>
</feature>
<dbReference type="PANTHER" id="PTHR30448:SF0">
    <property type="entry name" value="RNASE ADAPTER PROTEIN RAPZ"/>
    <property type="match status" value="1"/>
</dbReference>
<evidence type="ECO:0000313" key="9">
    <source>
        <dbReference type="Proteomes" id="UP000179467"/>
    </source>
</evidence>
<dbReference type="HAMAP" id="MF_00636">
    <property type="entry name" value="RapZ_like"/>
    <property type="match status" value="1"/>
</dbReference>
<keyword evidence="3 4" id="KW-0342">GTP-binding</keyword>
<dbReference type="Pfam" id="PF03668">
    <property type="entry name" value="RapZ-like_N"/>
    <property type="match status" value="1"/>
</dbReference>
<dbReference type="AlphaFoldDB" id="A0A1S1HEV2"/>
<dbReference type="InterPro" id="IPR027417">
    <property type="entry name" value="P-loop_NTPase"/>
</dbReference>
<organism evidence="8 9">
    <name type="scientific">Edaphosphingomonas haloaromaticamans</name>
    <dbReference type="NCBI Taxonomy" id="653954"/>
    <lineage>
        <taxon>Bacteria</taxon>
        <taxon>Pseudomonadati</taxon>
        <taxon>Pseudomonadota</taxon>
        <taxon>Alphaproteobacteria</taxon>
        <taxon>Sphingomonadales</taxon>
        <taxon>Rhizorhabdaceae</taxon>
        <taxon>Edaphosphingomonas</taxon>
    </lineage>
</organism>
<dbReference type="InterPro" id="IPR053930">
    <property type="entry name" value="RapZ-like_N"/>
</dbReference>
<dbReference type="PANTHER" id="PTHR30448">
    <property type="entry name" value="RNASE ADAPTER PROTEIN RAPZ"/>
    <property type="match status" value="1"/>
</dbReference>
<dbReference type="SUPFAM" id="SSF52540">
    <property type="entry name" value="P-loop containing nucleoside triphosphate hydrolases"/>
    <property type="match status" value="1"/>
</dbReference>
<dbReference type="OrthoDB" id="9784461at2"/>
<evidence type="ECO:0000256" key="5">
    <source>
        <dbReference type="SAM" id="MobiDB-lite"/>
    </source>
</evidence>
<feature type="domain" description="RapZ-like N-terminal" evidence="6">
    <location>
        <begin position="10"/>
        <end position="168"/>
    </location>
</feature>
<reference evidence="8 9" key="1">
    <citation type="submission" date="2016-09" db="EMBL/GenBank/DDBJ databases">
        <title>Metabolic pathway, cell adaptation mechanisms and a novel monoxygenase revealed through proteogenomic-transcription analysis of a Sphingomonas haloaromaticamans strain degrading the fungicide ortho-phenylphenol.</title>
        <authorList>
            <person name="Perruchon C."/>
            <person name="Papadopoulou E.S."/>
            <person name="Rousidou C."/>
            <person name="Vasileiadis S."/>
            <person name="Tanou G."/>
            <person name="Amoutzias G."/>
            <person name="Molassiotis A."/>
            <person name="Karpouzas D.G."/>
        </authorList>
    </citation>
    <scope>NUCLEOTIDE SEQUENCE [LARGE SCALE GENOMIC DNA]</scope>
    <source>
        <strain evidence="8 9">P3</strain>
    </source>
</reference>
<evidence type="ECO:0000256" key="3">
    <source>
        <dbReference type="ARBA" id="ARBA00023134"/>
    </source>
</evidence>
<name>A0A1S1HEV2_9SPHN</name>
<feature type="binding site" evidence="4">
    <location>
        <begin position="68"/>
        <end position="71"/>
    </location>
    <ligand>
        <name>GTP</name>
        <dbReference type="ChEBI" id="CHEBI:37565"/>
    </ligand>
</feature>
<keyword evidence="2 4" id="KW-0067">ATP-binding</keyword>
<comment type="caution">
    <text evidence="8">The sequence shown here is derived from an EMBL/GenBank/DDBJ whole genome shotgun (WGS) entry which is preliminary data.</text>
</comment>
<dbReference type="GO" id="GO:0005524">
    <property type="term" value="F:ATP binding"/>
    <property type="evidence" value="ECO:0007669"/>
    <property type="project" value="UniProtKB-UniRule"/>
</dbReference>
<evidence type="ECO:0000256" key="2">
    <source>
        <dbReference type="ARBA" id="ARBA00022840"/>
    </source>
</evidence>
<evidence type="ECO:0000256" key="1">
    <source>
        <dbReference type="ARBA" id="ARBA00022741"/>
    </source>
</evidence>
<evidence type="ECO:0000256" key="4">
    <source>
        <dbReference type="HAMAP-Rule" id="MF_00636"/>
    </source>
</evidence>
<sequence>MTTSSRPRRILLVTGMSGAGKSTALDTFEDMGWEVVDNLPLSLLERLLGTPLPKGSDDQGRPLALGIDSRTRGFDAAAIARRIGQLREEHGHDIEILFLDCGGAELQRRYSETRRRHPLAQDRPAADGIVRERELLADLRRSADHLIDTTDRNSNALQRELRQRFGQDEPAKPTLAVMSFGFSRGIPRDADLVFDMRFLRNPHWDPQLRPLTGIDAAVGDHIAEDPAYEPAISRIEDLLLLLLPRYSAEGKSYVTVAFGCTGGRHRSVHVAERVAARLRAAGFSPNVAHRDLATAPHDSMEGKPNNGSAKHGSGG</sequence>
<dbReference type="NCBIfam" id="NF003828">
    <property type="entry name" value="PRK05416.1"/>
    <property type="match status" value="1"/>
</dbReference>
<feature type="domain" description="RapZ C-terminal" evidence="7">
    <location>
        <begin position="174"/>
        <end position="292"/>
    </location>
</feature>
<dbReference type="InterPro" id="IPR005337">
    <property type="entry name" value="RapZ-like"/>
</dbReference>
<feature type="binding site" evidence="4">
    <location>
        <begin position="15"/>
        <end position="22"/>
    </location>
    <ligand>
        <name>ATP</name>
        <dbReference type="ChEBI" id="CHEBI:30616"/>
    </ligand>
</feature>
<dbReference type="Pfam" id="PF22740">
    <property type="entry name" value="PapZ_C"/>
    <property type="match status" value="1"/>
</dbReference>
<accession>A0A1S1HEV2</accession>
<evidence type="ECO:0000313" key="8">
    <source>
        <dbReference type="EMBL" id="OHT20789.1"/>
    </source>
</evidence>
<keyword evidence="9" id="KW-1185">Reference proteome</keyword>